<keyword evidence="2" id="KW-0378">Hydrolase</keyword>
<dbReference type="Proteomes" id="UP000565745">
    <property type="component" value="Unassembled WGS sequence"/>
</dbReference>
<dbReference type="InterPro" id="IPR011629">
    <property type="entry name" value="CobW-like_C"/>
</dbReference>
<gene>
    <name evidence="8" type="ORF">GGR93_002721</name>
</gene>
<evidence type="ECO:0000256" key="6">
    <source>
        <dbReference type="ARBA" id="ARBA00049117"/>
    </source>
</evidence>
<evidence type="ECO:0000259" key="7">
    <source>
        <dbReference type="SMART" id="SM00833"/>
    </source>
</evidence>
<dbReference type="CDD" id="cd03112">
    <property type="entry name" value="CobW-like"/>
    <property type="match status" value="1"/>
</dbReference>
<dbReference type="SUPFAM" id="SSF90002">
    <property type="entry name" value="Hypothetical protein YjiA, C-terminal domain"/>
    <property type="match status" value="1"/>
</dbReference>
<dbReference type="Pfam" id="PF02492">
    <property type="entry name" value="cobW"/>
    <property type="match status" value="1"/>
</dbReference>
<organism evidence="8 9">
    <name type="scientific">Sulfitobacter noctilucicola</name>
    <dbReference type="NCBI Taxonomy" id="1342301"/>
    <lineage>
        <taxon>Bacteria</taxon>
        <taxon>Pseudomonadati</taxon>
        <taxon>Pseudomonadota</taxon>
        <taxon>Alphaproteobacteria</taxon>
        <taxon>Rhodobacterales</taxon>
        <taxon>Roseobacteraceae</taxon>
        <taxon>Sulfitobacter</taxon>
    </lineage>
</organism>
<evidence type="ECO:0000313" key="9">
    <source>
        <dbReference type="Proteomes" id="UP000565745"/>
    </source>
</evidence>
<keyword evidence="9" id="KW-1185">Reference proteome</keyword>
<reference evidence="8 9" key="1">
    <citation type="submission" date="2020-08" db="EMBL/GenBank/DDBJ databases">
        <title>Genomic Encyclopedia of Type Strains, Phase IV (KMG-IV): sequencing the most valuable type-strain genomes for metagenomic binning, comparative biology and taxonomic classification.</title>
        <authorList>
            <person name="Goeker M."/>
        </authorList>
    </citation>
    <scope>NUCLEOTIDE SEQUENCE [LARGE SCALE GENOMIC DNA]</scope>
    <source>
        <strain evidence="8 9">DSM 101015</strain>
    </source>
</reference>
<dbReference type="Gene3D" id="3.40.50.300">
    <property type="entry name" value="P-loop containing nucleotide triphosphate hydrolases"/>
    <property type="match status" value="1"/>
</dbReference>
<evidence type="ECO:0000256" key="4">
    <source>
        <dbReference type="ARBA" id="ARBA00034320"/>
    </source>
</evidence>
<proteinExistence type="inferred from homology"/>
<dbReference type="AlphaFoldDB" id="A0A7W6MAE0"/>
<evidence type="ECO:0000313" key="8">
    <source>
        <dbReference type="EMBL" id="MBB4174933.1"/>
    </source>
</evidence>
<comment type="similarity">
    <text evidence="4">Belongs to the SIMIBI class G3E GTPase family. ZNG1 subfamily.</text>
</comment>
<evidence type="ECO:0000256" key="3">
    <source>
        <dbReference type="ARBA" id="ARBA00023186"/>
    </source>
</evidence>
<evidence type="ECO:0000256" key="5">
    <source>
        <dbReference type="ARBA" id="ARBA00045658"/>
    </source>
</evidence>
<dbReference type="OrthoDB" id="9808822at2"/>
<comment type="function">
    <text evidence="5">Zinc chaperone that directly transfers zinc cofactor to target proteins, thereby activating them. Zinc is transferred from the CXCC motif in the GTPase domain to the zinc binding site in target proteins in a process requiring GTP hydrolysis.</text>
</comment>
<dbReference type="GO" id="GO:0016787">
    <property type="term" value="F:hydrolase activity"/>
    <property type="evidence" value="ECO:0007669"/>
    <property type="project" value="UniProtKB-KW"/>
</dbReference>
<dbReference type="InterPro" id="IPR051316">
    <property type="entry name" value="Zinc-reg_GTPase_activator"/>
</dbReference>
<keyword evidence="1" id="KW-0547">Nucleotide-binding</keyword>
<feature type="domain" description="CobW C-terminal" evidence="7">
    <location>
        <begin position="225"/>
        <end position="316"/>
    </location>
</feature>
<dbReference type="EMBL" id="JACIFU010000003">
    <property type="protein sequence ID" value="MBB4174933.1"/>
    <property type="molecule type" value="Genomic_DNA"/>
</dbReference>
<keyword evidence="3" id="KW-0143">Chaperone</keyword>
<protein>
    <submittedName>
        <fullName evidence="8">G3E family GTPase</fullName>
    </submittedName>
</protein>
<comment type="catalytic activity">
    <reaction evidence="6">
        <text>GTP + H2O = GDP + phosphate + H(+)</text>
        <dbReference type="Rhea" id="RHEA:19669"/>
        <dbReference type="ChEBI" id="CHEBI:15377"/>
        <dbReference type="ChEBI" id="CHEBI:15378"/>
        <dbReference type="ChEBI" id="CHEBI:37565"/>
        <dbReference type="ChEBI" id="CHEBI:43474"/>
        <dbReference type="ChEBI" id="CHEBI:58189"/>
    </reaction>
    <physiologicalReaction direction="left-to-right" evidence="6">
        <dbReference type="Rhea" id="RHEA:19670"/>
    </physiologicalReaction>
</comment>
<sequence>MSAAPNDGRLRLTILGGYLGSGKTTWLRHKLFEGAFGSAQILVNEAAETPVDDTLLSAQAAGLTMLSGGCACCTGKADLVAALRALCDLRSRQPADQRSSEQIVLETSGLADPAAIATAIREDGILAHHIRVVELIVLVDVLHATEQLGAEELSRIQIEAADRIILTKADAVPDTLLAKVVATVARLNPAAVIEAAVKGQKFVLDNLPAADPMALPQMSGNSAPVTPTRIDISPEVDWATFSVWLSALLHARGHDLVRVKGVFETPAGPLLLQAVRKSVQPPELLPPEAVQRQNQIVFIGRGYDPADLTSSIANLTHE</sequence>
<name>A0A7W6MAE0_9RHOB</name>
<dbReference type="Gene3D" id="3.30.1220.10">
    <property type="entry name" value="CobW-like, C-terminal domain"/>
    <property type="match status" value="1"/>
</dbReference>
<dbReference type="InterPro" id="IPR003495">
    <property type="entry name" value="CobW/HypB/UreG_nucleotide-bd"/>
</dbReference>
<evidence type="ECO:0000256" key="1">
    <source>
        <dbReference type="ARBA" id="ARBA00022741"/>
    </source>
</evidence>
<dbReference type="GO" id="GO:0000166">
    <property type="term" value="F:nucleotide binding"/>
    <property type="evidence" value="ECO:0007669"/>
    <property type="project" value="UniProtKB-KW"/>
</dbReference>
<dbReference type="PANTHER" id="PTHR13748:SF62">
    <property type="entry name" value="COBW DOMAIN-CONTAINING PROTEIN"/>
    <property type="match status" value="1"/>
</dbReference>
<dbReference type="Pfam" id="PF07683">
    <property type="entry name" value="CobW_C"/>
    <property type="match status" value="1"/>
</dbReference>
<dbReference type="GO" id="GO:0005737">
    <property type="term" value="C:cytoplasm"/>
    <property type="evidence" value="ECO:0007669"/>
    <property type="project" value="TreeGrafter"/>
</dbReference>
<dbReference type="SUPFAM" id="SSF52540">
    <property type="entry name" value="P-loop containing nucleoside triphosphate hydrolases"/>
    <property type="match status" value="1"/>
</dbReference>
<evidence type="ECO:0000256" key="2">
    <source>
        <dbReference type="ARBA" id="ARBA00022801"/>
    </source>
</evidence>
<dbReference type="PANTHER" id="PTHR13748">
    <property type="entry name" value="COBW-RELATED"/>
    <property type="match status" value="1"/>
</dbReference>
<dbReference type="InterPro" id="IPR036627">
    <property type="entry name" value="CobW-likC_sf"/>
</dbReference>
<comment type="caution">
    <text evidence="8">The sequence shown here is derived from an EMBL/GenBank/DDBJ whole genome shotgun (WGS) entry which is preliminary data.</text>
</comment>
<dbReference type="RefSeq" id="WP_025055965.1">
    <property type="nucleotide sequence ID" value="NZ_JACIFU010000003.1"/>
</dbReference>
<dbReference type="InterPro" id="IPR027417">
    <property type="entry name" value="P-loop_NTPase"/>
</dbReference>
<accession>A0A7W6MAE0</accession>
<dbReference type="SMART" id="SM00833">
    <property type="entry name" value="CobW_C"/>
    <property type="match status" value="1"/>
</dbReference>